<dbReference type="InterPro" id="IPR036901">
    <property type="entry name" value="Asp/Orn_carbamoylTrfase_sf"/>
</dbReference>
<dbReference type="PROSITE" id="PS00097">
    <property type="entry name" value="CARBAMOYLTRANSFERASE"/>
    <property type="match status" value="1"/>
</dbReference>
<dbReference type="OrthoDB" id="1924069at2759"/>
<evidence type="ECO:0000256" key="2">
    <source>
        <dbReference type="ARBA" id="ARBA00008896"/>
    </source>
</evidence>
<evidence type="ECO:0000256" key="3">
    <source>
        <dbReference type="ARBA" id="ARBA00011233"/>
    </source>
</evidence>
<keyword evidence="7" id="KW-0665">Pyrimidine biosynthesis</keyword>
<dbReference type="GeneID" id="116215468"/>
<dbReference type="PANTHER" id="PTHR45753">
    <property type="entry name" value="ORNITHINE CARBAMOYLTRANSFERASE, MITOCHONDRIAL"/>
    <property type="match status" value="1"/>
</dbReference>
<dbReference type="RefSeq" id="XP_031407046.1">
    <property type="nucleotide sequence ID" value="XM_031551186.1"/>
</dbReference>
<keyword evidence="15" id="KW-1185">Reference proteome</keyword>
<evidence type="ECO:0000313" key="15">
    <source>
        <dbReference type="Proteomes" id="UP000515151"/>
    </source>
</evidence>
<dbReference type="InterPro" id="IPR006130">
    <property type="entry name" value="Asp/Orn_carbamoylTrfase"/>
</dbReference>
<name>A0A218XMR2_PUNGR</name>
<dbReference type="InterPro" id="IPR006132">
    <property type="entry name" value="Asp/Orn_carbamoyltranf_P-bd"/>
</dbReference>
<dbReference type="HAMAP" id="MF_00001">
    <property type="entry name" value="Asp_carb_tr"/>
    <property type="match status" value="1"/>
</dbReference>
<feature type="domain" description="Aspartate/ornithine carbamoyltransferase Asp/Orn-binding" evidence="11">
    <location>
        <begin position="231"/>
        <end position="382"/>
    </location>
</feature>
<evidence type="ECO:0000259" key="12">
    <source>
        <dbReference type="Pfam" id="PF02729"/>
    </source>
</evidence>
<dbReference type="SUPFAM" id="SSF53671">
    <property type="entry name" value="Aspartate/ornithine carbamoyltransferase"/>
    <property type="match status" value="1"/>
</dbReference>
<keyword evidence="5" id="KW-0021">Allosteric enzyme</keyword>
<dbReference type="GO" id="GO:0016597">
    <property type="term" value="F:amino acid binding"/>
    <property type="evidence" value="ECO:0007669"/>
    <property type="project" value="InterPro"/>
</dbReference>
<dbReference type="EMBL" id="MTKT01001111">
    <property type="protein sequence ID" value="OWM85966.1"/>
    <property type="molecule type" value="Genomic_DNA"/>
</dbReference>
<dbReference type="PANTHER" id="PTHR45753:SF6">
    <property type="entry name" value="ASPARTATE CARBAMOYLTRANSFERASE"/>
    <property type="match status" value="1"/>
</dbReference>
<comment type="subunit">
    <text evidence="3">Homotrimer.</text>
</comment>
<dbReference type="Pfam" id="PF00185">
    <property type="entry name" value="OTCace"/>
    <property type="match status" value="1"/>
</dbReference>
<dbReference type="GO" id="GO:0006207">
    <property type="term" value="P:'de novo' pyrimidine nucleobase biosynthetic process"/>
    <property type="evidence" value="ECO:0007669"/>
    <property type="project" value="InterPro"/>
</dbReference>
<protein>
    <recommendedName>
        <fullName evidence="4">aspartate carbamoyltransferase</fullName>
        <ecNumber evidence="4">2.1.3.2</ecNumber>
    </recommendedName>
</protein>
<dbReference type="GO" id="GO:0044205">
    <property type="term" value="P:'de novo' UMP biosynthetic process"/>
    <property type="evidence" value="ECO:0007669"/>
    <property type="project" value="UniProtKB-UniPathway"/>
</dbReference>
<evidence type="ECO:0000259" key="11">
    <source>
        <dbReference type="Pfam" id="PF00185"/>
    </source>
</evidence>
<evidence type="ECO:0000256" key="1">
    <source>
        <dbReference type="ARBA" id="ARBA00004852"/>
    </source>
</evidence>
<dbReference type="EC" id="2.1.3.2" evidence="4"/>
<comment type="catalytic activity">
    <reaction evidence="9">
        <text>carbamoyl phosphate + L-aspartate = N-carbamoyl-L-aspartate + phosphate + H(+)</text>
        <dbReference type="Rhea" id="RHEA:20013"/>
        <dbReference type="ChEBI" id="CHEBI:15378"/>
        <dbReference type="ChEBI" id="CHEBI:29991"/>
        <dbReference type="ChEBI" id="CHEBI:32814"/>
        <dbReference type="ChEBI" id="CHEBI:43474"/>
        <dbReference type="ChEBI" id="CHEBI:58228"/>
        <dbReference type="EC" id="2.1.3.2"/>
    </reaction>
</comment>
<dbReference type="RefSeq" id="XP_031407045.1">
    <property type="nucleotide sequence ID" value="XM_031551185.1"/>
</dbReference>
<dbReference type="Pfam" id="PF02729">
    <property type="entry name" value="OTCace_N"/>
    <property type="match status" value="1"/>
</dbReference>
<reference evidence="15" key="3">
    <citation type="journal article" date="2020" name="Plant Biotechnol. J.">
        <title>The pomegranate (Punica granatum L.) draft genome dissects genetic divergence between soft- and hard-seeded cultivars.</title>
        <authorList>
            <person name="Luo X."/>
            <person name="Li H."/>
            <person name="Wu Z."/>
            <person name="Yao W."/>
            <person name="Zhao P."/>
            <person name="Cao D."/>
            <person name="Yu H."/>
            <person name="Li K."/>
            <person name="Poudel K."/>
            <person name="Zhao D."/>
            <person name="Zhang F."/>
            <person name="Xia X."/>
            <person name="Chen L."/>
            <person name="Wang Q."/>
            <person name="Jing D."/>
            <person name="Cao S."/>
        </authorList>
    </citation>
    <scope>NUCLEOTIDE SEQUENCE [LARGE SCALE GENOMIC DNA]</scope>
</reference>
<dbReference type="Proteomes" id="UP000515151">
    <property type="component" value="Chromosome 7"/>
</dbReference>
<sequence length="387" mass="42942">MATSCSFSACKLTELQYPQKAANSLQSSFSNRFFPAKSAPLSSGLMKCMPTLTGNRGCSVRCSVLETRNPVSISAGKNFQLEDVIEAQQFNRDILSATFEVAREMENIEKNSLGSQVLKGYLMATLFYEPSTRTRLSFESAMKRLGGEVLTTENAREFSSAAKGETLEDTIRTVEGYSDIIVMRHFESGAAKRAAATAGIPIINAGDGPGQHPTQALLDVYTIEREIGQLDGIKVALVGDLANGRTVRSLAYLLAKYKDVKIYFVSPDVVKMKDDIKDYLTSMGVEWEESSDLLEVASKCDVVYQTRIQRERFAERPNLYEAARGKYIVDRGVLNAMQKHAVVMHPLPRLDEITVDVDADPRAAYFRQAKNGLYIRMALLKLLLIGW</sequence>
<keyword evidence="6 10" id="KW-0808">Transferase</keyword>
<dbReference type="GO" id="GO:0006520">
    <property type="term" value="P:amino acid metabolic process"/>
    <property type="evidence" value="ECO:0007669"/>
    <property type="project" value="InterPro"/>
</dbReference>
<feature type="domain" description="Aspartate/ornithine carbamoyltransferase carbamoyl-P binding" evidence="12">
    <location>
        <begin position="83"/>
        <end position="224"/>
    </location>
</feature>
<dbReference type="Proteomes" id="UP000197138">
    <property type="component" value="Unassembled WGS sequence"/>
</dbReference>
<evidence type="ECO:0000313" key="13">
    <source>
        <dbReference type="EMBL" id="OWM85966.1"/>
    </source>
</evidence>
<evidence type="ECO:0000256" key="5">
    <source>
        <dbReference type="ARBA" id="ARBA00022533"/>
    </source>
</evidence>
<dbReference type="PRINTS" id="PR00100">
    <property type="entry name" value="AOTCASE"/>
</dbReference>
<evidence type="ECO:0000256" key="7">
    <source>
        <dbReference type="ARBA" id="ARBA00022975"/>
    </source>
</evidence>
<dbReference type="FunFam" id="3.40.50.1370:FF:000001">
    <property type="entry name" value="Aspartate carbamoyltransferase"/>
    <property type="match status" value="1"/>
</dbReference>
<reference evidence="16 17" key="4">
    <citation type="submission" date="2025-04" db="UniProtKB">
        <authorList>
            <consortium name="RefSeq"/>
        </authorList>
    </citation>
    <scope>IDENTIFICATION</scope>
    <source>
        <tissue evidence="16 17">Leaf</tissue>
    </source>
</reference>
<evidence type="ECO:0000256" key="10">
    <source>
        <dbReference type="RuleBase" id="RU003634"/>
    </source>
</evidence>
<dbReference type="UniPathway" id="UPA00070">
    <property type="reaction ID" value="UER00116"/>
</dbReference>
<dbReference type="NCBIfam" id="TIGR00670">
    <property type="entry name" value="asp_carb_tr"/>
    <property type="match status" value="1"/>
</dbReference>
<dbReference type="FunFam" id="3.40.50.1370:FF:000002">
    <property type="entry name" value="Aspartate carbamoyltransferase 2"/>
    <property type="match status" value="1"/>
</dbReference>
<gene>
    <name evidence="16 17" type="primary">LOC116215468</name>
    <name evidence="13" type="ORF">CDL15_Pgr012216</name>
</gene>
<evidence type="ECO:0000256" key="6">
    <source>
        <dbReference type="ARBA" id="ARBA00022679"/>
    </source>
</evidence>
<dbReference type="AlphaFoldDB" id="A0A218XMR2"/>
<proteinExistence type="inferred from homology"/>
<evidence type="ECO:0000256" key="9">
    <source>
        <dbReference type="ARBA" id="ARBA00048859"/>
    </source>
</evidence>
<dbReference type="NCBIfam" id="NF002032">
    <property type="entry name" value="PRK00856.1"/>
    <property type="match status" value="1"/>
</dbReference>
<organism evidence="13 14">
    <name type="scientific">Punica granatum</name>
    <name type="common">Pomegranate</name>
    <dbReference type="NCBI Taxonomy" id="22663"/>
    <lineage>
        <taxon>Eukaryota</taxon>
        <taxon>Viridiplantae</taxon>
        <taxon>Streptophyta</taxon>
        <taxon>Embryophyta</taxon>
        <taxon>Tracheophyta</taxon>
        <taxon>Spermatophyta</taxon>
        <taxon>Magnoliopsida</taxon>
        <taxon>eudicotyledons</taxon>
        <taxon>Gunneridae</taxon>
        <taxon>Pentapetalae</taxon>
        <taxon>rosids</taxon>
        <taxon>malvids</taxon>
        <taxon>Myrtales</taxon>
        <taxon>Lythraceae</taxon>
        <taxon>Punica</taxon>
    </lineage>
</organism>
<dbReference type="InterPro" id="IPR002082">
    <property type="entry name" value="Asp_carbamoyltransf"/>
</dbReference>
<comment type="pathway">
    <text evidence="1">Pyrimidine metabolism; UMP biosynthesis via de novo pathway; (S)-dihydroorotate from bicarbonate: step 2/3.</text>
</comment>
<accession>A0A218XMR2</accession>
<evidence type="ECO:0000256" key="4">
    <source>
        <dbReference type="ARBA" id="ARBA00013008"/>
    </source>
</evidence>
<reference evidence="14" key="1">
    <citation type="journal article" date="2017" name="Plant J.">
        <title>The pomegranate (Punica granatum L.) genome and the genomics of punicalagin biosynthesis.</title>
        <authorList>
            <person name="Qin G."/>
            <person name="Xu C."/>
            <person name="Ming R."/>
            <person name="Tang H."/>
            <person name="Guyot R."/>
            <person name="Kramer E.M."/>
            <person name="Hu Y."/>
            <person name="Yi X."/>
            <person name="Qi Y."/>
            <person name="Xu X."/>
            <person name="Gao Z."/>
            <person name="Pan H."/>
            <person name="Jian J."/>
            <person name="Tian Y."/>
            <person name="Yue Z."/>
            <person name="Xu Y."/>
        </authorList>
    </citation>
    <scope>NUCLEOTIDE SEQUENCE [LARGE SCALE GENOMIC DNA]</scope>
    <source>
        <strain evidence="14">cv. Dabenzi</strain>
    </source>
</reference>
<dbReference type="Gene3D" id="3.40.50.1370">
    <property type="entry name" value="Aspartate/ornithine carbamoyltransferase"/>
    <property type="match status" value="2"/>
</dbReference>
<comment type="function">
    <text evidence="8">Catalyzes the condensation of carbamoyl phosphate and aspartate to form carbamoyl aspartate and inorganic phosphate, the committed step in the de novo pyrimidine nucleotide biosynthesis pathway.</text>
</comment>
<evidence type="ECO:0000313" key="16">
    <source>
        <dbReference type="RefSeq" id="XP_031407045.1"/>
    </source>
</evidence>
<evidence type="ECO:0000313" key="14">
    <source>
        <dbReference type="Proteomes" id="UP000197138"/>
    </source>
</evidence>
<dbReference type="PRINTS" id="PR00101">
    <property type="entry name" value="ATCASE"/>
</dbReference>
<evidence type="ECO:0000256" key="8">
    <source>
        <dbReference type="ARBA" id="ARBA00043884"/>
    </source>
</evidence>
<reference evidence="13" key="2">
    <citation type="submission" date="2017-06" db="EMBL/GenBank/DDBJ databases">
        <title>The pomegranate genome and the genomics of punicalagin biosynthesis.</title>
        <authorList>
            <person name="Xu C."/>
        </authorList>
    </citation>
    <scope>NUCLEOTIDE SEQUENCE [LARGE SCALE GENOMIC DNA]</scope>
    <source>
        <tissue evidence="13">Fresh leaf</tissue>
    </source>
</reference>
<evidence type="ECO:0000313" key="17">
    <source>
        <dbReference type="RefSeq" id="XP_031407046.1"/>
    </source>
</evidence>
<dbReference type="InterPro" id="IPR006131">
    <property type="entry name" value="Asp_carbamoyltransf_Asp/Orn-bd"/>
</dbReference>
<dbReference type="GO" id="GO:0004070">
    <property type="term" value="F:aspartate carbamoyltransferase activity"/>
    <property type="evidence" value="ECO:0007669"/>
    <property type="project" value="UniProtKB-EC"/>
</dbReference>
<comment type="similarity">
    <text evidence="2">Belongs to the aspartate/ornithine carbamoyltransferase superfamily. ATCase family.</text>
</comment>